<accession>A0A0G2AR39</accession>
<gene>
    <name evidence="1" type="ORF">UY81_C0049G0010</name>
</gene>
<dbReference type="Proteomes" id="UP000034290">
    <property type="component" value="Unassembled WGS sequence"/>
</dbReference>
<evidence type="ECO:0000313" key="2">
    <source>
        <dbReference type="Proteomes" id="UP000034290"/>
    </source>
</evidence>
<protein>
    <submittedName>
        <fullName evidence="1">Uncharacterized protein</fullName>
    </submittedName>
</protein>
<organism evidence="1 2">
    <name type="scientific">Candidatus Giovannonibacteria bacterium GW2011_GWA2_53_7</name>
    <dbReference type="NCBI Taxonomy" id="1618650"/>
    <lineage>
        <taxon>Bacteria</taxon>
        <taxon>Candidatus Giovannoniibacteriota</taxon>
    </lineage>
</organism>
<evidence type="ECO:0000313" key="1">
    <source>
        <dbReference type="EMBL" id="KKW35224.1"/>
    </source>
</evidence>
<reference evidence="1 2" key="1">
    <citation type="journal article" date="2015" name="Nature">
        <title>rRNA introns, odd ribosomes, and small enigmatic genomes across a large radiation of phyla.</title>
        <authorList>
            <person name="Brown C.T."/>
            <person name="Hug L.A."/>
            <person name="Thomas B.C."/>
            <person name="Sharon I."/>
            <person name="Castelle C.J."/>
            <person name="Singh A."/>
            <person name="Wilkins M.J."/>
            <person name="Williams K.H."/>
            <person name="Banfield J.F."/>
        </authorList>
    </citation>
    <scope>NUCLEOTIDE SEQUENCE [LARGE SCALE GENOMIC DNA]</scope>
</reference>
<dbReference type="AlphaFoldDB" id="A0A0G2AR39"/>
<comment type="caution">
    <text evidence="1">The sequence shown here is derived from an EMBL/GenBank/DDBJ whole genome shotgun (WGS) entry which is preliminary data.</text>
</comment>
<proteinExistence type="predicted"/>
<dbReference type="EMBL" id="LCRM01000049">
    <property type="protein sequence ID" value="KKW35224.1"/>
    <property type="molecule type" value="Genomic_DNA"/>
</dbReference>
<name>A0A0G2AR39_9BACT</name>
<sequence length="129" mass="14532">MAVKTQTKVLFDKIAHLSQSRQFSLVFTNRVFNNTKAFLSHFLPVVIEQSGFSRLFLSGGFLHLWITQTALGFAGKAKPVSLAPGYAFFCPKNSAADGTSDFSFNCFVNFFKIHMPILRRQALPRRLLI</sequence>